<dbReference type="InterPro" id="IPR042099">
    <property type="entry name" value="ANL_N_sf"/>
</dbReference>
<sequence>MNDDNQYNDNEVDQNEDHVNGSLPIVRDFDKLCFEYGDRDAILQNGSDPDVSYFELQEYSKVLAYQLYHRFGWPDYQHRPGRMNNVVDLLLEKGKRYVSTDCEKNSSSSSSSHHLPSVVAVTVCENDQDPILSVFQDAGVHRIIYLDPTGMIREQLSVPETLPSFTLPGKITTVDSLREEEDDDDMYIMFTSGTTSGSSSQPKAIVGSHRTTYKRLRWFLNTFSSSPRVGRRTKLTFVDGVSELWGALLDSNNVLVSVTPIELRAKGVVTLVEDMKCTQLLLLPSQVSQLLLVSSERVASHNLERVILSGEVCSTMIWKKFQTVYPKIQLINLYGQTETTGDVLYAIISELGDAAVVDNVVAVGKPIMKGVQISLLDDDNNNENYDLSDKQKQQQIGNKQLIIKGKEQKLSNGYLGCLSSFDEFIPGDVGFYQNNIWYVRGRVDDVLKINGVLTSPNEIEAAFCKTYDINDYAGVAAVVCNNQVFLISTNKDAVQRFSRLHMYEAGIPLNLVPKKVLHVPSIPRSASGANKIDRKACLKLVQYNDHPNNPKKKTETTLYSIVANVLGMDECDLDSNRSFLELGGDSATSITLLYRLKEEAEIISDINATDILWSESLQELENMLAGECGKAKRRRKETKTGLSIKPATFKAFLPKELVQVDECHRSISLLACVDSTPLVMGNSIVSACQGGAILKFSTIDGTLEGVRHYPGWMIQADLLLIESTNNLLICGYSSTDEGVVVCLTSDLQEEKWKVELDGAIKSRPVVVPRVPCVGNHILIDGEDGHKSIAFAISDWEGGIILLDTQKFESKIFVDCEIGPVYKDMTMAEDSKGLFISDIYGSLHYLNIKTMKISASIQLSSNPLSTATIIDNNTAVVGSYNGVLYCVRYDEGRRQLEKQWECNCFSSIYSMPHMLWDGSIVVCTTAGYFIKISVDNGNIQSFNRISAEIWSSPIQVGDNVVAVGARDSKCHLMTLEP</sequence>
<dbReference type="SUPFAM" id="SSF50998">
    <property type="entry name" value="Quinoprotein alcohol dehydrogenase-like"/>
    <property type="match status" value="1"/>
</dbReference>
<keyword evidence="3" id="KW-1185">Reference proteome</keyword>
<dbReference type="GO" id="GO:0043041">
    <property type="term" value="P:amino acid activation for nonribosomal peptide biosynthetic process"/>
    <property type="evidence" value="ECO:0007669"/>
    <property type="project" value="TreeGrafter"/>
</dbReference>
<dbReference type="InParanoid" id="A0A1E7F5V4"/>
<dbReference type="Pfam" id="PF00501">
    <property type="entry name" value="AMP-binding"/>
    <property type="match status" value="1"/>
</dbReference>
<gene>
    <name evidence="2" type="ORF">FRACYDRAFT_241721</name>
</gene>
<dbReference type="Pfam" id="PF00550">
    <property type="entry name" value="PP-binding"/>
    <property type="match status" value="1"/>
</dbReference>
<dbReference type="PANTHER" id="PTHR44394:SF1">
    <property type="entry name" value="BETA-ALANINE-ACTIVATING ENZYME"/>
    <property type="match status" value="1"/>
</dbReference>
<dbReference type="InterPro" id="IPR052091">
    <property type="entry name" value="Beta-ala_Activ/Resist"/>
</dbReference>
<dbReference type="Gene3D" id="3.40.50.12780">
    <property type="entry name" value="N-terminal domain of ligase-like"/>
    <property type="match status" value="1"/>
</dbReference>
<evidence type="ECO:0000259" key="1">
    <source>
        <dbReference type="PROSITE" id="PS50075"/>
    </source>
</evidence>
<dbReference type="SUPFAM" id="SSF47336">
    <property type="entry name" value="ACP-like"/>
    <property type="match status" value="1"/>
</dbReference>
<proteinExistence type="predicted"/>
<dbReference type="Proteomes" id="UP000095751">
    <property type="component" value="Unassembled WGS sequence"/>
</dbReference>
<dbReference type="OrthoDB" id="47628at2759"/>
<dbReference type="InterPro" id="IPR036736">
    <property type="entry name" value="ACP-like_sf"/>
</dbReference>
<dbReference type="KEGG" id="fcy:FRACYDRAFT_241721"/>
<evidence type="ECO:0000313" key="3">
    <source>
        <dbReference type="Proteomes" id="UP000095751"/>
    </source>
</evidence>
<name>A0A1E7F5V4_9STRA</name>
<dbReference type="Gene3D" id="1.10.1200.10">
    <property type="entry name" value="ACP-like"/>
    <property type="match status" value="1"/>
</dbReference>
<accession>A0A1E7F5V4</accession>
<organism evidence="2 3">
    <name type="scientific">Fragilariopsis cylindrus CCMP1102</name>
    <dbReference type="NCBI Taxonomy" id="635003"/>
    <lineage>
        <taxon>Eukaryota</taxon>
        <taxon>Sar</taxon>
        <taxon>Stramenopiles</taxon>
        <taxon>Ochrophyta</taxon>
        <taxon>Bacillariophyta</taxon>
        <taxon>Bacillariophyceae</taxon>
        <taxon>Bacillariophycidae</taxon>
        <taxon>Bacillariales</taxon>
        <taxon>Bacillariaceae</taxon>
        <taxon>Fragilariopsis</taxon>
    </lineage>
</organism>
<dbReference type="InterPro" id="IPR009081">
    <property type="entry name" value="PP-bd_ACP"/>
</dbReference>
<dbReference type="AlphaFoldDB" id="A0A1E7F5V4"/>
<dbReference type="InterPro" id="IPR011047">
    <property type="entry name" value="Quinoprotein_ADH-like_sf"/>
</dbReference>
<dbReference type="Gene3D" id="2.130.10.10">
    <property type="entry name" value="YVTN repeat-like/Quinoprotein amine dehydrogenase"/>
    <property type="match status" value="1"/>
</dbReference>
<evidence type="ECO:0000313" key="2">
    <source>
        <dbReference type="EMBL" id="OEU13385.1"/>
    </source>
</evidence>
<reference evidence="2 3" key="1">
    <citation type="submission" date="2016-09" db="EMBL/GenBank/DDBJ databases">
        <title>Extensive genetic diversity and differential bi-allelic expression allows diatom success in the polar Southern Ocean.</title>
        <authorList>
            <consortium name="DOE Joint Genome Institute"/>
            <person name="Mock T."/>
            <person name="Otillar R.P."/>
            <person name="Strauss J."/>
            <person name="Dupont C."/>
            <person name="Frickenhaus S."/>
            <person name="Maumus F."/>
            <person name="Mcmullan M."/>
            <person name="Sanges R."/>
            <person name="Schmutz J."/>
            <person name="Toseland A."/>
            <person name="Valas R."/>
            <person name="Veluchamy A."/>
            <person name="Ward B.J."/>
            <person name="Allen A."/>
            <person name="Barry K."/>
            <person name="Falciatore A."/>
            <person name="Ferrante M."/>
            <person name="Fortunato A.E."/>
            <person name="Gloeckner G."/>
            <person name="Gruber A."/>
            <person name="Hipkin R."/>
            <person name="Janech M."/>
            <person name="Kroth P."/>
            <person name="Leese F."/>
            <person name="Lindquist E."/>
            <person name="Lyon B.R."/>
            <person name="Martin J."/>
            <person name="Mayer C."/>
            <person name="Parker M."/>
            <person name="Quesneville H."/>
            <person name="Raymond J."/>
            <person name="Uhlig C."/>
            <person name="Valentin K.U."/>
            <person name="Worden A.Z."/>
            <person name="Armbrust E.V."/>
            <person name="Bowler C."/>
            <person name="Green B."/>
            <person name="Moulton V."/>
            <person name="Van Oosterhout C."/>
            <person name="Grigoriev I."/>
        </authorList>
    </citation>
    <scope>NUCLEOTIDE SEQUENCE [LARGE SCALE GENOMIC DNA]</scope>
    <source>
        <strain evidence="2 3">CCMP1102</strain>
    </source>
</reference>
<dbReference type="EMBL" id="KV784361">
    <property type="protein sequence ID" value="OEU13385.1"/>
    <property type="molecule type" value="Genomic_DNA"/>
</dbReference>
<dbReference type="SUPFAM" id="SSF56801">
    <property type="entry name" value="Acetyl-CoA synthetase-like"/>
    <property type="match status" value="1"/>
</dbReference>
<dbReference type="InterPro" id="IPR015943">
    <property type="entry name" value="WD40/YVTN_repeat-like_dom_sf"/>
</dbReference>
<dbReference type="PROSITE" id="PS50075">
    <property type="entry name" value="CARRIER"/>
    <property type="match status" value="1"/>
</dbReference>
<dbReference type="InterPro" id="IPR000873">
    <property type="entry name" value="AMP-dep_synth/lig_dom"/>
</dbReference>
<feature type="domain" description="Carrier" evidence="1">
    <location>
        <begin position="552"/>
        <end position="628"/>
    </location>
</feature>
<protein>
    <submittedName>
        <fullName evidence="2">Acetyl-CoA synthetase-like protein</fullName>
    </submittedName>
</protein>
<dbReference type="PANTHER" id="PTHR44394">
    <property type="entry name" value="BETA-ALANINE-ACTIVATING ENZYME"/>
    <property type="match status" value="1"/>
</dbReference>